<dbReference type="Proteomes" id="UP001321861">
    <property type="component" value="Chromosome"/>
</dbReference>
<evidence type="ECO:0000313" key="4">
    <source>
        <dbReference type="Proteomes" id="UP001321861"/>
    </source>
</evidence>
<feature type="coiled-coil region" evidence="1">
    <location>
        <begin position="208"/>
        <end position="285"/>
    </location>
</feature>
<dbReference type="Gene3D" id="1.10.30.50">
    <property type="match status" value="1"/>
</dbReference>
<dbReference type="Pfam" id="PF01844">
    <property type="entry name" value="HNH"/>
    <property type="match status" value="1"/>
</dbReference>
<feature type="domain" description="HNH nuclease" evidence="2">
    <location>
        <begin position="142"/>
        <end position="191"/>
    </location>
</feature>
<evidence type="ECO:0000256" key="1">
    <source>
        <dbReference type="SAM" id="Coils"/>
    </source>
</evidence>
<keyword evidence="1" id="KW-0175">Coiled coil</keyword>
<dbReference type="RefSeq" id="WP_317635259.1">
    <property type="nucleotide sequence ID" value="NZ_AP026802.1"/>
</dbReference>
<dbReference type="InterPro" id="IPR002711">
    <property type="entry name" value="HNH"/>
</dbReference>
<proteinExistence type="predicted"/>
<reference evidence="3 4" key="1">
    <citation type="journal article" date="2023" name="Microbiol. Spectr.">
        <title>Symbiosis of Carpenter Bees with Uncharacterized Lactic Acid Bacteria Showing NAD Auxotrophy.</title>
        <authorList>
            <person name="Kawasaki S."/>
            <person name="Ozawa K."/>
            <person name="Mori T."/>
            <person name="Yamamoto A."/>
            <person name="Ito M."/>
            <person name="Ohkuma M."/>
            <person name="Sakamoto M."/>
            <person name="Matsutani M."/>
        </authorList>
    </citation>
    <scope>NUCLEOTIDE SEQUENCE [LARGE SCALE GENOMIC DNA]</scope>
    <source>
        <strain evidence="3 4">XA3</strain>
    </source>
</reference>
<dbReference type="InterPro" id="IPR003615">
    <property type="entry name" value="HNH_nuc"/>
</dbReference>
<keyword evidence="3" id="KW-0540">Nuclease</keyword>
<keyword evidence="4" id="KW-1185">Reference proteome</keyword>
<dbReference type="PANTHER" id="PTHR33877:SF2">
    <property type="entry name" value="OS07G0170200 PROTEIN"/>
    <property type="match status" value="1"/>
</dbReference>
<dbReference type="GO" id="GO:0003676">
    <property type="term" value="F:nucleic acid binding"/>
    <property type="evidence" value="ECO:0007669"/>
    <property type="project" value="InterPro"/>
</dbReference>
<dbReference type="SMART" id="SM00507">
    <property type="entry name" value="HNHc"/>
    <property type="match status" value="1"/>
</dbReference>
<evidence type="ECO:0000259" key="2">
    <source>
        <dbReference type="SMART" id="SM00507"/>
    </source>
</evidence>
<evidence type="ECO:0000313" key="3">
    <source>
        <dbReference type="EMBL" id="BDR59468.1"/>
    </source>
</evidence>
<name>A0AAU9DVG2_9LACO</name>
<dbReference type="EMBL" id="AP026802">
    <property type="protein sequence ID" value="BDR59468.1"/>
    <property type="molecule type" value="Genomic_DNA"/>
</dbReference>
<dbReference type="GO" id="GO:0008270">
    <property type="term" value="F:zinc ion binding"/>
    <property type="evidence" value="ECO:0007669"/>
    <property type="project" value="InterPro"/>
</dbReference>
<sequence length="297" mass="34890">MKLSCASCELRLTPEHFIKKSQVFSVCDVCQVRGLLYSDFYNYRNSIYAEVMNLTYQGGQTTGKALQLPKTMRKVVEAIISDYDDAAIVVKKNIGRRDLYERLIKYEDQEITLDNLGSFFDNLAQLGFQVDTIHNLQKIDYNTRMQVYHRFHNTCQYCGRQGMSIDHMKPVSSGGANDLDNLTLSCRECNKLKSNMPYEWFMEFNLQTKAINRRLVAFEQQINELSSKKEQLTAQLSAYLHRTGVVVDERSEIFRKQLKEQQILLDGLNQDYQRLRDLRKSYINARYQMSRFEKRER</sequence>
<dbReference type="GO" id="GO:0004519">
    <property type="term" value="F:endonuclease activity"/>
    <property type="evidence" value="ECO:0007669"/>
    <property type="project" value="UniProtKB-KW"/>
</dbReference>
<dbReference type="InterPro" id="IPR052892">
    <property type="entry name" value="NA-targeting_endonuclease"/>
</dbReference>
<accession>A0AAU9DVG2</accession>
<keyword evidence="3" id="KW-0378">Hydrolase</keyword>
<protein>
    <submittedName>
        <fullName evidence="3">Restriction endonuclease</fullName>
    </submittedName>
</protein>
<organism evidence="3 4">
    <name type="scientific">Xylocopilactobacillus apicola</name>
    <dbReference type="NCBI Taxonomy" id="2932184"/>
    <lineage>
        <taxon>Bacteria</taxon>
        <taxon>Bacillati</taxon>
        <taxon>Bacillota</taxon>
        <taxon>Bacilli</taxon>
        <taxon>Lactobacillales</taxon>
        <taxon>Lactobacillaceae</taxon>
        <taxon>Xylocopilactobacillus</taxon>
    </lineage>
</organism>
<dbReference type="KEGG" id="xap:XA3_19090"/>
<dbReference type="AlphaFoldDB" id="A0AAU9DVG2"/>
<gene>
    <name evidence="3" type="ORF">XA3_19090</name>
</gene>
<dbReference type="CDD" id="cd00085">
    <property type="entry name" value="HNHc"/>
    <property type="match status" value="1"/>
</dbReference>
<keyword evidence="3" id="KW-0255">Endonuclease</keyword>
<dbReference type="PANTHER" id="PTHR33877">
    <property type="entry name" value="SLL1193 PROTEIN"/>
    <property type="match status" value="1"/>
</dbReference>